<gene>
    <name evidence="5" type="ORF">ACFSNC_13295</name>
</gene>
<organism evidence="5 6">
    <name type="scientific">Ancylobacter oerskovii</name>
    <dbReference type="NCBI Taxonomy" id="459519"/>
    <lineage>
        <taxon>Bacteria</taxon>
        <taxon>Pseudomonadati</taxon>
        <taxon>Pseudomonadota</taxon>
        <taxon>Alphaproteobacteria</taxon>
        <taxon>Hyphomicrobiales</taxon>
        <taxon>Xanthobacteraceae</taxon>
        <taxon>Ancylobacter</taxon>
    </lineage>
</organism>
<reference evidence="6" key="1">
    <citation type="journal article" date="2019" name="Int. J. Syst. Evol. Microbiol.">
        <title>The Global Catalogue of Microorganisms (GCM) 10K type strain sequencing project: providing services to taxonomists for standard genome sequencing and annotation.</title>
        <authorList>
            <consortium name="The Broad Institute Genomics Platform"/>
            <consortium name="The Broad Institute Genome Sequencing Center for Infectious Disease"/>
            <person name="Wu L."/>
            <person name="Ma J."/>
        </authorList>
    </citation>
    <scope>NUCLEOTIDE SEQUENCE [LARGE SCALE GENOMIC DNA]</scope>
    <source>
        <strain evidence="6">CCM 7435</strain>
    </source>
</reference>
<feature type="domain" description="Solute-binding protein family 5" evidence="4">
    <location>
        <begin position="82"/>
        <end position="413"/>
    </location>
</feature>
<keyword evidence="6" id="KW-1185">Reference proteome</keyword>
<dbReference type="PROSITE" id="PS51318">
    <property type="entry name" value="TAT"/>
    <property type="match status" value="1"/>
</dbReference>
<dbReference type="PANTHER" id="PTHR30290:SF38">
    <property type="entry name" value="D,D-DIPEPTIDE-BINDING PERIPLASMIC PROTEIN DDPA-RELATED"/>
    <property type="match status" value="1"/>
</dbReference>
<comment type="similarity">
    <text evidence="2">Belongs to the bacterial solute-binding protein 5 family.</text>
</comment>
<dbReference type="EMBL" id="JBHUHD010000001">
    <property type="protein sequence ID" value="MFD2141384.1"/>
    <property type="molecule type" value="Genomic_DNA"/>
</dbReference>
<proteinExistence type="inferred from homology"/>
<dbReference type="Gene3D" id="3.40.190.10">
    <property type="entry name" value="Periplasmic binding protein-like II"/>
    <property type="match status" value="1"/>
</dbReference>
<dbReference type="InterPro" id="IPR039424">
    <property type="entry name" value="SBP_5"/>
</dbReference>
<keyword evidence="3" id="KW-0732">Signal</keyword>
<evidence type="ECO:0000313" key="6">
    <source>
        <dbReference type="Proteomes" id="UP001597299"/>
    </source>
</evidence>
<dbReference type="InterPro" id="IPR030678">
    <property type="entry name" value="Peptide/Ni-bd"/>
</dbReference>
<evidence type="ECO:0000256" key="1">
    <source>
        <dbReference type="ARBA" id="ARBA00004418"/>
    </source>
</evidence>
<evidence type="ECO:0000256" key="3">
    <source>
        <dbReference type="ARBA" id="ARBA00022729"/>
    </source>
</evidence>
<comment type="subcellular location">
    <subcellularLocation>
        <location evidence="1">Periplasm</location>
    </subcellularLocation>
</comment>
<dbReference type="Gene3D" id="3.90.76.10">
    <property type="entry name" value="Dipeptide-binding Protein, Domain 1"/>
    <property type="match status" value="1"/>
</dbReference>
<dbReference type="Proteomes" id="UP001597299">
    <property type="component" value="Unassembled WGS sequence"/>
</dbReference>
<dbReference type="InterPro" id="IPR006311">
    <property type="entry name" value="TAT_signal"/>
</dbReference>
<dbReference type="InterPro" id="IPR000914">
    <property type="entry name" value="SBP_5_dom"/>
</dbReference>
<accession>A0ABW4YYR0</accession>
<dbReference type="PIRSF" id="PIRSF002741">
    <property type="entry name" value="MppA"/>
    <property type="match status" value="1"/>
</dbReference>
<dbReference type="CDD" id="cd00995">
    <property type="entry name" value="PBP2_NikA_DppA_OppA_like"/>
    <property type="match status" value="1"/>
</dbReference>
<dbReference type="Pfam" id="PF00496">
    <property type="entry name" value="SBP_bac_5"/>
    <property type="match status" value="1"/>
</dbReference>
<evidence type="ECO:0000313" key="5">
    <source>
        <dbReference type="EMBL" id="MFD2141384.1"/>
    </source>
</evidence>
<name>A0ABW4YYR0_9HYPH</name>
<dbReference type="Gene3D" id="3.10.105.10">
    <property type="entry name" value="Dipeptide-binding Protein, Domain 3"/>
    <property type="match status" value="1"/>
</dbReference>
<comment type="caution">
    <text evidence="5">The sequence shown here is derived from an EMBL/GenBank/DDBJ whole genome shotgun (WGS) entry which is preliminary data.</text>
</comment>
<protein>
    <submittedName>
        <fullName evidence="5">ABC transporter substrate-binding protein</fullName>
    </submittedName>
</protein>
<sequence>MTTPGLNRRTFLAGTAVAGLAGSLTGLAPHAARAAADPQRGGVLRYATLGLDTADPHRHTGSIAVQQIYAEALTSIGDDGSVKPFLAESFSVSPDGKTYTFTLRDGVTFHNGDVMGAEDVVANITRVRDKVKGGWLAAAMKLVDNVTSPDPKTVVVTMREPYAPLVNLMSELWILSPKSPGWDDTITTPIGTGPFTFGEWQPKVKLTAPAHAAYWRSGMPYLSAIEADLRDGADRQLALRAGEIDIANVPADVAKQLAKDPNLRVSQLKDAGWYFVAFNNRKPRPPFNDVRVRQALAYAIDKAAFVNFASAGTGVVSNQMVGPGNVYFDEALFKADPHARADLAKAKALLKEAGVDPAKETIEFVSWQESYPQVVVQMVRKLGFNVNHVALDDIGAQKRLGQYDWDMNCMSSGPRADIFLRYVRLMSDGPNPVLWGGIQDPAFDALVQKAVAETDLAARRQHYLDAWKLVMDRYYVVALGLDADQIVIRKGVESYEPGFTWSPNRVDGGVAQTWLAGRS</sequence>
<dbReference type="SUPFAM" id="SSF53850">
    <property type="entry name" value="Periplasmic binding protein-like II"/>
    <property type="match status" value="1"/>
</dbReference>
<dbReference type="RefSeq" id="WP_213350116.1">
    <property type="nucleotide sequence ID" value="NZ_JAHBGB010000002.1"/>
</dbReference>
<dbReference type="PANTHER" id="PTHR30290">
    <property type="entry name" value="PERIPLASMIC BINDING COMPONENT OF ABC TRANSPORTER"/>
    <property type="match status" value="1"/>
</dbReference>
<evidence type="ECO:0000259" key="4">
    <source>
        <dbReference type="Pfam" id="PF00496"/>
    </source>
</evidence>
<evidence type="ECO:0000256" key="2">
    <source>
        <dbReference type="ARBA" id="ARBA00005695"/>
    </source>
</evidence>